<protein>
    <submittedName>
        <fullName evidence="2">Uncharacterized protein</fullName>
    </submittedName>
</protein>
<reference evidence="2" key="1">
    <citation type="submission" date="2017-05" db="UniProtKB">
        <authorList>
            <consortium name="EnsemblMetazoa"/>
        </authorList>
    </citation>
    <scope>IDENTIFICATION</scope>
</reference>
<dbReference type="AlphaFoldDB" id="A0A1X7TF27"/>
<dbReference type="EnsemblMetazoa" id="Aqu2.1.13246_001">
    <property type="protein sequence ID" value="Aqu2.1.13246_001"/>
    <property type="gene ID" value="Aqu2.1.13246"/>
</dbReference>
<evidence type="ECO:0000313" key="2">
    <source>
        <dbReference type="EnsemblMetazoa" id="Aqu2.1.13246_001"/>
    </source>
</evidence>
<proteinExistence type="predicted"/>
<feature type="region of interest" description="Disordered" evidence="1">
    <location>
        <begin position="35"/>
        <end position="65"/>
    </location>
</feature>
<sequence>MKSKGKKRKIQVTGITGETCSKNAKVSVSHVQCTSNSTVSSNKRKSTELQKFNRPKKEKYMMIMP</sequence>
<organism evidence="2">
    <name type="scientific">Amphimedon queenslandica</name>
    <name type="common">Sponge</name>
    <dbReference type="NCBI Taxonomy" id="400682"/>
    <lineage>
        <taxon>Eukaryota</taxon>
        <taxon>Metazoa</taxon>
        <taxon>Porifera</taxon>
        <taxon>Demospongiae</taxon>
        <taxon>Heteroscleromorpha</taxon>
        <taxon>Haplosclerida</taxon>
        <taxon>Niphatidae</taxon>
        <taxon>Amphimedon</taxon>
    </lineage>
</organism>
<accession>A0A1X7TF27</accession>
<dbReference type="InParanoid" id="A0A1X7TF27"/>
<name>A0A1X7TF27_AMPQE</name>
<evidence type="ECO:0000256" key="1">
    <source>
        <dbReference type="SAM" id="MobiDB-lite"/>
    </source>
</evidence>